<name>A0ABD3BGZ5_9LAMI</name>
<sequence length="142" mass="15737">MQNLYSGWEQDNEMLYNNDNKEFSNPNLVYPSNFPGNNSLTNYGDISGYSIPGPEIPNQEEAMMDPGKPKRRRAKNSTSTQPTTFLNASITDFRALVQQHTGCHTNMTGRKGPITLCFAPTSHDGPEIMPTGYANFSTNPSV</sequence>
<dbReference type="Proteomes" id="UP001632038">
    <property type="component" value="Unassembled WGS sequence"/>
</dbReference>
<dbReference type="InterPro" id="IPR008889">
    <property type="entry name" value="VQ"/>
</dbReference>
<feature type="domain" description="VQ" evidence="2">
    <location>
        <begin position="82"/>
        <end position="105"/>
    </location>
</feature>
<reference evidence="4" key="1">
    <citation type="journal article" date="2024" name="IScience">
        <title>Strigolactones Initiate the Formation of Haustorium-like Structures in Castilleja.</title>
        <authorList>
            <person name="Buerger M."/>
            <person name="Peterson D."/>
            <person name="Chory J."/>
        </authorList>
    </citation>
    <scope>NUCLEOTIDE SEQUENCE [LARGE SCALE GENOMIC DNA]</scope>
</reference>
<dbReference type="Pfam" id="PF05678">
    <property type="entry name" value="VQ"/>
    <property type="match status" value="1"/>
</dbReference>
<evidence type="ECO:0000256" key="1">
    <source>
        <dbReference type="SAM" id="MobiDB-lite"/>
    </source>
</evidence>
<dbReference type="AlphaFoldDB" id="A0ABD3BGZ5"/>
<evidence type="ECO:0000313" key="4">
    <source>
        <dbReference type="Proteomes" id="UP001632038"/>
    </source>
</evidence>
<accession>A0ABD3BGZ5</accession>
<feature type="region of interest" description="Disordered" evidence="1">
    <location>
        <begin position="50"/>
        <end position="84"/>
    </location>
</feature>
<organism evidence="3 4">
    <name type="scientific">Castilleja foliolosa</name>
    <dbReference type="NCBI Taxonomy" id="1961234"/>
    <lineage>
        <taxon>Eukaryota</taxon>
        <taxon>Viridiplantae</taxon>
        <taxon>Streptophyta</taxon>
        <taxon>Embryophyta</taxon>
        <taxon>Tracheophyta</taxon>
        <taxon>Spermatophyta</taxon>
        <taxon>Magnoliopsida</taxon>
        <taxon>eudicotyledons</taxon>
        <taxon>Gunneridae</taxon>
        <taxon>Pentapetalae</taxon>
        <taxon>asterids</taxon>
        <taxon>lamiids</taxon>
        <taxon>Lamiales</taxon>
        <taxon>Orobanchaceae</taxon>
        <taxon>Pedicularideae</taxon>
        <taxon>Castillejinae</taxon>
        <taxon>Castilleja</taxon>
    </lineage>
</organism>
<evidence type="ECO:0000259" key="2">
    <source>
        <dbReference type="Pfam" id="PF05678"/>
    </source>
</evidence>
<protein>
    <recommendedName>
        <fullName evidence="2">VQ domain-containing protein</fullName>
    </recommendedName>
</protein>
<evidence type="ECO:0000313" key="3">
    <source>
        <dbReference type="EMBL" id="KAL3616688.1"/>
    </source>
</evidence>
<comment type="caution">
    <text evidence="3">The sequence shown here is derived from an EMBL/GenBank/DDBJ whole genome shotgun (WGS) entry which is preliminary data.</text>
</comment>
<gene>
    <name evidence="3" type="ORF">CASFOL_039082</name>
</gene>
<keyword evidence="4" id="KW-1185">Reference proteome</keyword>
<proteinExistence type="predicted"/>
<dbReference type="EMBL" id="JAVIJP010000087">
    <property type="protein sequence ID" value="KAL3616688.1"/>
    <property type="molecule type" value="Genomic_DNA"/>
</dbReference>